<feature type="transmembrane region" description="Helical" evidence="2">
    <location>
        <begin position="297"/>
        <end position="320"/>
    </location>
</feature>
<feature type="transmembrane region" description="Helical" evidence="2">
    <location>
        <begin position="182"/>
        <end position="204"/>
    </location>
</feature>
<feature type="non-terminal residue" evidence="3">
    <location>
        <position position="1"/>
    </location>
</feature>
<reference evidence="3 4" key="1">
    <citation type="journal article" date="2015" name="Genome Biol. Evol.">
        <title>Phylogenomic analyses indicate that early fungi evolved digesting cell walls of algal ancestors of land plants.</title>
        <authorList>
            <person name="Chang Y."/>
            <person name="Wang S."/>
            <person name="Sekimoto S."/>
            <person name="Aerts A.L."/>
            <person name="Choi C."/>
            <person name="Clum A."/>
            <person name="LaButti K.M."/>
            <person name="Lindquist E.A."/>
            <person name="Yee Ngan C."/>
            <person name="Ohm R.A."/>
            <person name="Salamov A.A."/>
            <person name="Grigoriev I.V."/>
            <person name="Spatafora J.W."/>
            <person name="Berbee M.L."/>
        </authorList>
    </citation>
    <scope>NUCLEOTIDE SEQUENCE [LARGE SCALE GENOMIC DNA]</scope>
    <source>
        <strain evidence="3 4">NRRL 1564</strain>
    </source>
</reference>
<evidence type="ECO:0008006" key="5">
    <source>
        <dbReference type="Google" id="ProtNLM"/>
    </source>
</evidence>
<dbReference type="Pfam" id="PF01554">
    <property type="entry name" value="MatE"/>
    <property type="match status" value="2"/>
</dbReference>
<evidence type="ECO:0000256" key="1">
    <source>
        <dbReference type="ARBA" id="ARBA00010199"/>
    </source>
</evidence>
<dbReference type="Proteomes" id="UP000242474">
    <property type="component" value="Unassembled WGS sequence"/>
</dbReference>
<keyword evidence="4" id="KW-1185">Reference proteome</keyword>
<dbReference type="GO" id="GO:0015297">
    <property type="term" value="F:antiporter activity"/>
    <property type="evidence" value="ECO:0007669"/>
    <property type="project" value="InterPro"/>
</dbReference>
<feature type="transmembrane region" description="Helical" evidence="2">
    <location>
        <begin position="32"/>
        <end position="59"/>
    </location>
</feature>
<dbReference type="AlphaFoldDB" id="A0A2G5BEN9"/>
<feature type="transmembrane region" description="Helical" evidence="2">
    <location>
        <begin position="257"/>
        <end position="285"/>
    </location>
</feature>
<feature type="transmembrane region" description="Helical" evidence="2">
    <location>
        <begin position="376"/>
        <end position="398"/>
    </location>
</feature>
<dbReference type="PANTHER" id="PTHR11206">
    <property type="entry name" value="MULTIDRUG RESISTANCE PROTEIN"/>
    <property type="match status" value="1"/>
</dbReference>
<evidence type="ECO:0000313" key="3">
    <source>
        <dbReference type="EMBL" id="PIA17461.1"/>
    </source>
</evidence>
<keyword evidence="2" id="KW-0812">Transmembrane</keyword>
<evidence type="ECO:0000256" key="2">
    <source>
        <dbReference type="SAM" id="Phobius"/>
    </source>
</evidence>
<accession>A0A2G5BEN9</accession>
<evidence type="ECO:0000313" key="4">
    <source>
        <dbReference type="Proteomes" id="UP000242474"/>
    </source>
</evidence>
<dbReference type="InterPro" id="IPR002528">
    <property type="entry name" value="MATE_fam"/>
</dbReference>
<dbReference type="OrthoDB" id="2126698at2759"/>
<keyword evidence="2" id="KW-0472">Membrane</keyword>
<protein>
    <recommendedName>
        <fullName evidence="5">MATE efflux family protein</fullName>
    </recommendedName>
</protein>
<name>A0A2G5BEN9_COERN</name>
<dbReference type="GO" id="GO:0016020">
    <property type="term" value="C:membrane"/>
    <property type="evidence" value="ECO:0007669"/>
    <property type="project" value="InterPro"/>
</dbReference>
<feature type="transmembrane region" description="Helical" evidence="2">
    <location>
        <begin position="119"/>
        <end position="138"/>
    </location>
</feature>
<feature type="transmembrane region" description="Helical" evidence="2">
    <location>
        <begin position="79"/>
        <end position="99"/>
    </location>
</feature>
<proteinExistence type="inferred from homology"/>
<organism evidence="3 4">
    <name type="scientific">Coemansia reversa (strain ATCC 12441 / NRRL 1564)</name>
    <dbReference type="NCBI Taxonomy" id="763665"/>
    <lineage>
        <taxon>Eukaryota</taxon>
        <taxon>Fungi</taxon>
        <taxon>Fungi incertae sedis</taxon>
        <taxon>Zoopagomycota</taxon>
        <taxon>Kickxellomycotina</taxon>
        <taxon>Kickxellomycetes</taxon>
        <taxon>Kickxellales</taxon>
        <taxon>Kickxellaceae</taxon>
        <taxon>Coemansia</taxon>
    </lineage>
</organism>
<dbReference type="GO" id="GO:0042910">
    <property type="term" value="F:xenobiotic transmembrane transporter activity"/>
    <property type="evidence" value="ECO:0007669"/>
    <property type="project" value="InterPro"/>
</dbReference>
<comment type="similarity">
    <text evidence="1">Belongs to the multi antimicrobial extrusion (MATE) (TC 2.A.66.1) family.</text>
</comment>
<keyword evidence="2" id="KW-1133">Transmembrane helix</keyword>
<feature type="non-terminal residue" evidence="3">
    <location>
        <position position="438"/>
    </location>
</feature>
<dbReference type="EMBL" id="KZ303494">
    <property type="protein sequence ID" value="PIA17461.1"/>
    <property type="molecule type" value="Genomic_DNA"/>
</dbReference>
<feature type="transmembrane region" description="Helical" evidence="2">
    <location>
        <begin position="404"/>
        <end position="422"/>
    </location>
</feature>
<gene>
    <name evidence="3" type="ORF">COEREDRAFT_23943</name>
</gene>
<feature type="transmembrane region" description="Helical" evidence="2">
    <location>
        <begin position="150"/>
        <end position="170"/>
    </location>
</feature>
<sequence length="438" mass="47062">LVWSSLPIMASTTTQLFIMVPLMSAVGQLGKIVLASMNLVSIFGGLCGVAPLSGISMALDSLCSQGHTASSDRRLLGLYLQRAFVVMTITSLVIYPLWWNSQLVYQMLGIPKDIAVVTARILRLYFFGIGALFVHECLKSFLFAQGIRRFAVYSNVVCLPVAWLSIWLLISNERTSVGVMGVSLVIVISGVSLCLPTLAFTAWVDGYQSWGGWSRASLSGLGPIFRLALAGSAIGLFESLALHTIDIGVLYLDTSSMAAQAVLSSLLSGSWFLGSGLAVVACNRIGNLLGAGMPNRALLTVYTVLGISSAVFVLLGMLLLTGRYRVAEMFTNDAEVTGILAVHIPWLAVACVIQGINMAFNGILRGQGRQSLLARIRIATFLGISIPLSAFAVLVLQWDLAGLWFGYVAGVMSSVCTQAYVVSTTNWNKEVELCQRRI</sequence>
<feature type="transmembrane region" description="Helical" evidence="2">
    <location>
        <begin position="340"/>
        <end position="364"/>
    </location>
</feature>